<accession>A0A8S5RPW1</accession>
<evidence type="ECO:0000313" key="1">
    <source>
        <dbReference type="EMBL" id="DAE33392.1"/>
    </source>
</evidence>
<name>A0A8S5RPW1_9VIRU</name>
<proteinExistence type="predicted"/>
<sequence length="50" mass="5283">MDCSSANYGVTITHHHIGLRLIPLSAAITTGRSRTVLNRIVLVGGGLRIA</sequence>
<reference evidence="1" key="1">
    <citation type="journal article" date="2021" name="Proc. Natl. Acad. Sci. U.S.A.">
        <title>A Catalog of Tens of Thousands of Viruses from Human Metagenomes Reveals Hidden Associations with Chronic Diseases.</title>
        <authorList>
            <person name="Tisza M.J."/>
            <person name="Buck C.B."/>
        </authorList>
    </citation>
    <scope>NUCLEOTIDE SEQUENCE</scope>
    <source>
        <strain evidence="1">CtQ5V6</strain>
    </source>
</reference>
<protein>
    <submittedName>
        <fullName evidence="1">Thioredoxin reductase</fullName>
    </submittedName>
</protein>
<organism evidence="1">
    <name type="scientific">virus sp. ctQ5V6</name>
    <dbReference type="NCBI Taxonomy" id="2825815"/>
    <lineage>
        <taxon>Viruses</taxon>
    </lineage>
</organism>
<dbReference type="EMBL" id="BK059134">
    <property type="protein sequence ID" value="DAE33392.1"/>
    <property type="molecule type" value="Genomic_DNA"/>
</dbReference>